<organism evidence="1 2">
    <name type="scientific">Xanthomonas campestris pv. phaseoli</name>
    <dbReference type="NCBI Taxonomy" id="317013"/>
    <lineage>
        <taxon>Bacteria</taxon>
        <taxon>Pseudomonadati</taxon>
        <taxon>Pseudomonadota</taxon>
        <taxon>Gammaproteobacteria</taxon>
        <taxon>Lysobacterales</taxon>
        <taxon>Lysobacteraceae</taxon>
        <taxon>Xanthomonas</taxon>
    </lineage>
</organism>
<dbReference type="Proteomes" id="UP000234181">
    <property type="component" value="Unassembled WGS sequence"/>
</dbReference>
<reference evidence="1 2" key="1">
    <citation type="submission" date="2017-10" db="EMBL/GenBank/DDBJ databases">
        <authorList>
            <person name="Regsiter A."/>
            <person name="William W."/>
        </authorList>
    </citation>
    <scope>NUCLEOTIDE SEQUENCE [LARGE SCALE GENOMIC DNA]</scope>
    <source>
        <strain evidence="1 2">CFBP6984</strain>
    </source>
</reference>
<gene>
    <name evidence="1" type="ORF">XAP6984_250059</name>
</gene>
<comment type="caution">
    <text evidence="1">The sequence shown here is derived from an EMBL/GenBank/DDBJ whole genome shotgun (WGS) entry which is preliminary data.</text>
</comment>
<accession>A0ABY1TPE4</accession>
<sequence length="56" mass="6559">MLHGEVSRQDRRLQTAATAIAGELHYSVEDDYPRYRYRHSIALLRSLTSCLYITNF</sequence>
<name>A0ABY1TPE4_XANCH</name>
<evidence type="ECO:0000313" key="1">
    <source>
        <dbReference type="EMBL" id="SON78325.1"/>
    </source>
</evidence>
<protein>
    <submittedName>
        <fullName evidence="1">Uncharacterized protein</fullName>
    </submittedName>
</protein>
<evidence type="ECO:0000313" key="2">
    <source>
        <dbReference type="Proteomes" id="UP000234181"/>
    </source>
</evidence>
<keyword evidence="2" id="KW-1185">Reference proteome</keyword>
<proteinExistence type="predicted"/>
<dbReference type="EMBL" id="OCYT01000079">
    <property type="protein sequence ID" value="SON78325.1"/>
    <property type="molecule type" value="Genomic_DNA"/>
</dbReference>